<dbReference type="KEGG" id="amus:LMH87_011303"/>
<evidence type="ECO:0000313" key="2">
    <source>
        <dbReference type="EMBL" id="KAJ4150558.1"/>
    </source>
</evidence>
<gene>
    <name evidence="2" type="ORF">LMH87_011303</name>
</gene>
<comment type="caution">
    <text evidence="2">The sequence shown here is derived from an EMBL/GenBank/DDBJ whole genome shotgun (WGS) entry which is preliminary data.</text>
</comment>
<name>A0A9W8UIB9_AKAMU</name>
<protein>
    <submittedName>
        <fullName evidence="2">Uncharacterized protein</fullName>
    </submittedName>
</protein>
<evidence type="ECO:0000313" key="3">
    <source>
        <dbReference type="Proteomes" id="UP001144673"/>
    </source>
</evidence>
<dbReference type="Proteomes" id="UP001144673">
    <property type="component" value="Chromosome 4"/>
</dbReference>
<organism evidence="2 3">
    <name type="scientific">Akanthomyces muscarius</name>
    <name type="common">Entomopathogenic fungus</name>
    <name type="synonym">Lecanicillium muscarium</name>
    <dbReference type="NCBI Taxonomy" id="2231603"/>
    <lineage>
        <taxon>Eukaryota</taxon>
        <taxon>Fungi</taxon>
        <taxon>Dikarya</taxon>
        <taxon>Ascomycota</taxon>
        <taxon>Pezizomycotina</taxon>
        <taxon>Sordariomycetes</taxon>
        <taxon>Hypocreomycetidae</taxon>
        <taxon>Hypocreales</taxon>
        <taxon>Cordycipitaceae</taxon>
        <taxon>Akanthomyces</taxon>
    </lineage>
</organism>
<dbReference type="EMBL" id="JAJHUN010000009">
    <property type="protein sequence ID" value="KAJ4150558.1"/>
    <property type="molecule type" value="Genomic_DNA"/>
</dbReference>
<feature type="transmembrane region" description="Helical" evidence="1">
    <location>
        <begin position="44"/>
        <end position="66"/>
    </location>
</feature>
<keyword evidence="1" id="KW-0812">Transmembrane</keyword>
<accession>A0A9W8UIB9</accession>
<keyword evidence="1" id="KW-0472">Membrane</keyword>
<reference evidence="2" key="1">
    <citation type="journal article" date="2023" name="Access Microbiol">
        <title>De-novo genome assembly for Akanthomyces muscarius, a biocontrol agent of insect agricultural pests.</title>
        <authorList>
            <person name="Erdos Z."/>
            <person name="Studholme D.J."/>
            <person name="Raymond B."/>
            <person name="Sharma M."/>
        </authorList>
    </citation>
    <scope>NUCLEOTIDE SEQUENCE</scope>
    <source>
        <strain evidence="2">Ve6</strain>
    </source>
</reference>
<sequence length="72" mass="8401">MYAYCILYSYERHTTRRGTTMTDIMGNGVSTFGFSSERYHRQALLELIISPFFTYSLMTPTVPFFFSLSLFS</sequence>
<dbReference type="AlphaFoldDB" id="A0A9W8UIB9"/>
<evidence type="ECO:0000256" key="1">
    <source>
        <dbReference type="SAM" id="Phobius"/>
    </source>
</evidence>
<dbReference type="RefSeq" id="XP_056052272.1">
    <property type="nucleotide sequence ID" value="XM_056200422.1"/>
</dbReference>
<keyword evidence="1" id="KW-1133">Transmembrane helix</keyword>
<keyword evidence="3" id="KW-1185">Reference proteome</keyword>
<dbReference type="GeneID" id="80898462"/>
<proteinExistence type="predicted"/>